<dbReference type="AlphaFoldDB" id="A0A3M8VJV4"/>
<dbReference type="EMBL" id="RIBZ01000324">
    <property type="protein sequence ID" value="RNG17918.1"/>
    <property type="molecule type" value="Genomic_DNA"/>
</dbReference>
<gene>
    <name evidence="2" type="ORF">EEJ42_28790</name>
</gene>
<protein>
    <submittedName>
        <fullName evidence="2">SHOCT domain-containing protein</fullName>
    </submittedName>
</protein>
<name>A0A3M8VJV4_9ACTN</name>
<sequence>MCVHLPAGGRTLGAAQTGGGCSMVRYEGVGGWVEIGPASLTVCRTDLRPEPLPPRVLPFQALSGVELKDATRLRRGRLHLWFGGRVLVPVGSDEDPNTIGFTYGQREVFRALHEYLWNVVRANEAQDIDVAVAYEAANDPLVAWPAQRERARERSEADRAAGEYAAEQQRIAEFARKVGPEAAAREDIMAAGLASATGDRCRYVLKRLPGYLLGGEQVFVVAECRLGDDTGPGTAVLTNQRLMFVKSTFSGNELSVLRLAEIRAVAGKQKITQGVLQVETLRGLVVEFGGLKGEDLARLDEALRLALGSLGRAAPPPVPAPAPVPAPPSAPAVPQDILDQIAKLGELHAAGVLTSAEFEQKKRQLLDRL</sequence>
<reference evidence="2 3" key="1">
    <citation type="submission" date="2018-11" db="EMBL/GenBank/DDBJ databases">
        <title>The Potential of Streptomyces as Biocontrol Agents against the Tomato grey mould, Botrytis cinerea (Gray mold) Frontiers in Microbiology.</title>
        <authorList>
            <person name="Li D."/>
        </authorList>
    </citation>
    <scope>NUCLEOTIDE SEQUENCE [LARGE SCALE GENOMIC DNA]</scope>
    <source>
        <strain evidence="2 3">NEAU-LD23</strain>
    </source>
</reference>
<proteinExistence type="predicted"/>
<dbReference type="Pfam" id="PF09851">
    <property type="entry name" value="SHOCT"/>
    <property type="match status" value="1"/>
</dbReference>
<dbReference type="Proteomes" id="UP000275401">
    <property type="component" value="Unassembled WGS sequence"/>
</dbReference>
<feature type="domain" description="SHOCT" evidence="1">
    <location>
        <begin position="339"/>
        <end position="366"/>
    </location>
</feature>
<dbReference type="InterPro" id="IPR018649">
    <property type="entry name" value="SHOCT"/>
</dbReference>
<accession>A0A3M8VJV4</accession>
<keyword evidence="3" id="KW-1185">Reference proteome</keyword>
<evidence type="ECO:0000313" key="3">
    <source>
        <dbReference type="Proteomes" id="UP000275401"/>
    </source>
</evidence>
<organism evidence="2 3">
    <name type="scientific">Streptomyces botrytidirepellens</name>
    <dbReference type="NCBI Taxonomy" id="2486417"/>
    <lineage>
        <taxon>Bacteria</taxon>
        <taxon>Bacillati</taxon>
        <taxon>Actinomycetota</taxon>
        <taxon>Actinomycetes</taxon>
        <taxon>Kitasatosporales</taxon>
        <taxon>Streptomycetaceae</taxon>
        <taxon>Streptomyces</taxon>
    </lineage>
</organism>
<comment type="caution">
    <text evidence="2">The sequence shown here is derived from an EMBL/GenBank/DDBJ whole genome shotgun (WGS) entry which is preliminary data.</text>
</comment>
<evidence type="ECO:0000313" key="2">
    <source>
        <dbReference type="EMBL" id="RNG17918.1"/>
    </source>
</evidence>
<evidence type="ECO:0000259" key="1">
    <source>
        <dbReference type="Pfam" id="PF09851"/>
    </source>
</evidence>